<keyword evidence="12" id="KW-1185">Reference proteome</keyword>
<dbReference type="InterPro" id="IPR000719">
    <property type="entry name" value="Prot_kinase_dom"/>
</dbReference>
<feature type="coiled-coil region" evidence="7">
    <location>
        <begin position="316"/>
        <end position="350"/>
    </location>
</feature>
<keyword evidence="5" id="KW-0808">Transferase</keyword>
<evidence type="ECO:0000313" key="11">
    <source>
        <dbReference type="EMBL" id="KAK3221133.1"/>
    </source>
</evidence>
<feature type="domain" description="U-box" evidence="10">
    <location>
        <begin position="703"/>
        <end position="729"/>
    </location>
</feature>
<evidence type="ECO:0000256" key="6">
    <source>
        <dbReference type="ARBA" id="ARBA00022786"/>
    </source>
</evidence>
<dbReference type="SMART" id="SM00220">
    <property type="entry name" value="S_TKc"/>
    <property type="match status" value="1"/>
</dbReference>
<evidence type="ECO:0000256" key="3">
    <source>
        <dbReference type="ARBA" id="ARBA00004906"/>
    </source>
</evidence>
<dbReference type="GO" id="GO:0061630">
    <property type="term" value="F:ubiquitin protein ligase activity"/>
    <property type="evidence" value="ECO:0007669"/>
    <property type="project" value="UniProtKB-EC"/>
</dbReference>
<accession>A0AAE0ANN0</accession>
<sequence>MEVEEIVDQKDELALLAPPALSVAIAIKGNRKSKYMVNWALDKFIPEGITVFKLLHVSPRITAVPTAMGNSIPISQVRDDVAAAYKKEMEWQTSARRCKMIESDDVAKAIAEELTNCNINKLVIGAASQGMFTRKLKNNDLSSRISLRTPKFCTVYAVSKGKLSSIRPSHLDTNGSIKDSIKDDSSDTSFSNNSSSSYNSSSRTDPSSVASNSLFHSASLPMQRFQALSTINKNFLHSRTGSVDTRHSGGQSLDIDDGKDAMNSCPSSLEVGHTVSRSSSYRSSLVDYHDFSDQASTSDVFTEFSSESQVDINFELDKLRIELRHIRGMYAMAQNEALDASRKVSSLNERQLEGAKQLQEISLMEEKAIESARQDKEKCEAARRETEYVKECAERVASQREEVEMKAERDAIEKEKLRNVLRNLELEWELMERVYKCSLHHTIAAVKVLHSEDNHTTKEFQQELEILSKIRHPHLLILIGACLDHGCLVYEYMENGSLEDRLYRKNNTPAIPWFERYRIAWEVASALVFLHNSKPKPIIHRDLKPANILLDHNLVSKIGDVGLSTKLNSDNSFVTTTYKETGPVGTLCYIDPEYQRTGIISQKSDVYAFGMVILQLLTAKPAIALAHMVETAVEEDNLMDILDSQAGNWPIKETKELAVLGLSCAELRRKDRPDLKDQVLPALERLKDVAYGARVSVSNIQPAPPNHFICPILKDVMNEPCVAADGYTV</sequence>
<evidence type="ECO:0000256" key="2">
    <source>
        <dbReference type="ARBA" id="ARBA00003861"/>
    </source>
</evidence>
<keyword evidence="6" id="KW-0833">Ubl conjugation pathway</keyword>
<proteinExistence type="predicted"/>
<dbReference type="Gene3D" id="1.10.510.10">
    <property type="entry name" value="Transferase(Phosphotransferase) domain 1"/>
    <property type="match status" value="1"/>
</dbReference>
<dbReference type="Gene3D" id="3.30.200.20">
    <property type="entry name" value="Phosphorylase Kinase, domain 1"/>
    <property type="match status" value="1"/>
</dbReference>
<dbReference type="GO" id="GO:0004672">
    <property type="term" value="F:protein kinase activity"/>
    <property type="evidence" value="ECO:0007669"/>
    <property type="project" value="InterPro"/>
</dbReference>
<comment type="pathway">
    <text evidence="3">Protein modification; protein ubiquitination.</text>
</comment>
<gene>
    <name evidence="11" type="ORF">Dsin_015103</name>
</gene>
<feature type="coiled-coil region" evidence="7">
    <location>
        <begin position="407"/>
        <end position="434"/>
    </location>
</feature>
<feature type="domain" description="Protein kinase" evidence="9">
    <location>
        <begin position="406"/>
        <end position="683"/>
    </location>
</feature>
<dbReference type="GO" id="GO:0005524">
    <property type="term" value="F:ATP binding"/>
    <property type="evidence" value="ECO:0007669"/>
    <property type="project" value="InterPro"/>
</dbReference>
<comment type="caution">
    <text evidence="11">The sequence shown here is derived from an EMBL/GenBank/DDBJ whole genome shotgun (WGS) entry which is preliminary data.</text>
</comment>
<dbReference type="InterPro" id="IPR011009">
    <property type="entry name" value="Kinase-like_dom_sf"/>
</dbReference>
<reference evidence="11" key="1">
    <citation type="journal article" date="2023" name="Plant J.">
        <title>Genome sequences and population genomics provide insights into the demographic history, inbreeding, and mutation load of two 'living fossil' tree species of Dipteronia.</title>
        <authorList>
            <person name="Feng Y."/>
            <person name="Comes H.P."/>
            <person name="Chen J."/>
            <person name="Zhu S."/>
            <person name="Lu R."/>
            <person name="Zhang X."/>
            <person name="Li P."/>
            <person name="Qiu J."/>
            <person name="Olsen K.M."/>
            <person name="Qiu Y."/>
        </authorList>
    </citation>
    <scope>NUCLEOTIDE SEQUENCE</scope>
    <source>
        <strain evidence="11">NBL</strain>
    </source>
</reference>
<keyword evidence="7" id="KW-0175">Coiled coil</keyword>
<dbReference type="PROSITE" id="PS51698">
    <property type="entry name" value="U_BOX"/>
    <property type="match status" value="1"/>
</dbReference>
<name>A0AAE0ANN0_9ROSI</name>
<feature type="compositionally biased region" description="Polar residues" evidence="8">
    <location>
        <begin position="240"/>
        <end position="251"/>
    </location>
</feature>
<evidence type="ECO:0000256" key="7">
    <source>
        <dbReference type="SAM" id="Coils"/>
    </source>
</evidence>
<evidence type="ECO:0000256" key="8">
    <source>
        <dbReference type="SAM" id="MobiDB-lite"/>
    </source>
</evidence>
<evidence type="ECO:0000259" key="9">
    <source>
        <dbReference type="PROSITE" id="PS50011"/>
    </source>
</evidence>
<protein>
    <recommendedName>
        <fullName evidence="4">RING-type E3 ubiquitin transferase</fullName>
        <ecNumber evidence="4">2.3.2.27</ecNumber>
    </recommendedName>
</protein>
<dbReference type="PANTHER" id="PTHR45647">
    <property type="entry name" value="OS02G0152300 PROTEIN"/>
    <property type="match status" value="1"/>
</dbReference>
<evidence type="ECO:0000259" key="10">
    <source>
        <dbReference type="PROSITE" id="PS51698"/>
    </source>
</evidence>
<dbReference type="SUPFAM" id="SSF57850">
    <property type="entry name" value="RING/U-box"/>
    <property type="match status" value="1"/>
</dbReference>
<dbReference type="Pfam" id="PF07714">
    <property type="entry name" value="PK_Tyr_Ser-Thr"/>
    <property type="match status" value="1"/>
</dbReference>
<dbReference type="PROSITE" id="PS50011">
    <property type="entry name" value="PROTEIN_KINASE_DOM"/>
    <property type="match status" value="1"/>
</dbReference>
<dbReference type="Proteomes" id="UP001281410">
    <property type="component" value="Unassembled WGS sequence"/>
</dbReference>
<evidence type="ECO:0000256" key="4">
    <source>
        <dbReference type="ARBA" id="ARBA00012483"/>
    </source>
</evidence>
<dbReference type="InterPro" id="IPR001245">
    <property type="entry name" value="Ser-Thr/Tyr_kinase_cat_dom"/>
</dbReference>
<dbReference type="PROSITE" id="PS00108">
    <property type="entry name" value="PROTEIN_KINASE_ST"/>
    <property type="match status" value="1"/>
</dbReference>
<evidence type="ECO:0000256" key="5">
    <source>
        <dbReference type="ARBA" id="ARBA00022679"/>
    </source>
</evidence>
<dbReference type="Gene3D" id="3.30.40.10">
    <property type="entry name" value="Zinc/RING finger domain, C3HC4 (zinc finger)"/>
    <property type="match status" value="1"/>
</dbReference>
<comment type="catalytic activity">
    <reaction evidence="1">
        <text>S-ubiquitinyl-[E2 ubiquitin-conjugating enzyme]-L-cysteine + [acceptor protein]-L-lysine = [E2 ubiquitin-conjugating enzyme]-L-cysteine + N(6)-ubiquitinyl-[acceptor protein]-L-lysine.</text>
        <dbReference type="EC" id="2.3.2.27"/>
    </reaction>
</comment>
<feature type="region of interest" description="Disordered" evidence="8">
    <location>
        <begin position="168"/>
        <end position="206"/>
    </location>
</feature>
<evidence type="ECO:0000256" key="1">
    <source>
        <dbReference type="ARBA" id="ARBA00000900"/>
    </source>
</evidence>
<dbReference type="InterPro" id="IPR003613">
    <property type="entry name" value="Ubox_domain"/>
</dbReference>
<dbReference type="InterPro" id="IPR013083">
    <property type="entry name" value="Znf_RING/FYVE/PHD"/>
</dbReference>
<organism evidence="11 12">
    <name type="scientific">Dipteronia sinensis</name>
    <dbReference type="NCBI Taxonomy" id="43782"/>
    <lineage>
        <taxon>Eukaryota</taxon>
        <taxon>Viridiplantae</taxon>
        <taxon>Streptophyta</taxon>
        <taxon>Embryophyta</taxon>
        <taxon>Tracheophyta</taxon>
        <taxon>Spermatophyta</taxon>
        <taxon>Magnoliopsida</taxon>
        <taxon>eudicotyledons</taxon>
        <taxon>Gunneridae</taxon>
        <taxon>Pentapetalae</taxon>
        <taxon>rosids</taxon>
        <taxon>malvids</taxon>
        <taxon>Sapindales</taxon>
        <taxon>Sapindaceae</taxon>
        <taxon>Hippocastanoideae</taxon>
        <taxon>Acereae</taxon>
        <taxon>Dipteronia</taxon>
    </lineage>
</organism>
<dbReference type="GO" id="GO:0016567">
    <property type="term" value="P:protein ubiquitination"/>
    <property type="evidence" value="ECO:0007669"/>
    <property type="project" value="InterPro"/>
</dbReference>
<feature type="region of interest" description="Disordered" evidence="8">
    <location>
        <begin position="240"/>
        <end position="261"/>
    </location>
</feature>
<dbReference type="InterPro" id="IPR051348">
    <property type="entry name" value="U-box_ubiquitin_ligases"/>
</dbReference>
<comment type="function">
    <text evidence="2">Functions as an E3 ubiquitin ligase.</text>
</comment>
<dbReference type="AlphaFoldDB" id="A0AAE0ANN0"/>
<feature type="compositionally biased region" description="Low complexity" evidence="8">
    <location>
        <begin position="187"/>
        <end position="206"/>
    </location>
</feature>
<evidence type="ECO:0000313" key="12">
    <source>
        <dbReference type="Proteomes" id="UP001281410"/>
    </source>
</evidence>
<dbReference type="PANTHER" id="PTHR45647:SF15">
    <property type="entry name" value="U-BOX DOMAIN-CONTAINING PROTEIN 35"/>
    <property type="match status" value="1"/>
</dbReference>
<dbReference type="EC" id="2.3.2.27" evidence="4"/>
<dbReference type="CDD" id="cd01989">
    <property type="entry name" value="USP_STK_Ubox_N"/>
    <property type="match status" value="1"/>
</dbReference>
<dbReference type="EMBL" id="JANJYJ010000004">
    <property type="protein sequence ID" value="KAK3221133.1"/>
    <property type="molecule type" value="Genomic_DNA"/>
</dbReference>
<dbReference type="InterPro" id="IPR008271">
    <property type="entry name" value="Ser/Thr_kinase_AS"/>
</dbReference>
<dbReference type="SUPFAM" id="SSF56112">
    <property type="entry name" value="Protein kinase-like (PK-like)"/>
    <property type="match status" value="1"/>
</dbReference>